<dbReference type="eggNOG" id="COG0438">
    <property type="taxonomic scope" value="Bacteria"/>
</dbReference>
<evidence type="ECO:0000259" key="4">
    <source>
        <dbReference type="Pfam" id="PF00534"/>
    </source>
</evidence>
<dbReference type="PANTHER" id="PTHR12526:SF640">
    <property type="entry name" value="COLANIC ACID BIOSYNTHESIS GLYCOSYLTRANSFERASE WCAL-RELATED"/>
    <property type="match status" value="1"/>
</dbReference>
<feature type="domain" description="Glycosyl transferase family 1" evidence="4">
    <location>
        <begin position="227"/>
        <end position="374"/>
    </location>
</feature>
<sequence length="426" mass="47635">MQKAHSAVTHSHSRMQNTNTHTLHIVWVNKHADFIGGAERYIYDTVKALAEKGIKSTLLYQLDGEIHPRFTHVFNSAYPITKLSEQLNHHSPNIIYLHQLDQIQDIDTCVQSGIPSIRFFHDHKLFCLREHKYTTIGHNTCQRKTGPGCYVCLGFIGRNSQHKLTVNRLGNLVAQQNSNRNLAGFIVGSEYMSRVLIQHQFELDKTHVIPLFTSSNTSVIKLSQPRHSSQLLYVGALVRGKGVDVLLRAMASLNMEVNLLICGDGPQRDELQRLSQTLGIDHLVKFKGYCRSGTLTKLYQQASALIIPSRSPETFCLAGIEALSHACPVIATSVGGIPEWLQDGINGRLVDSNNILALGGAIRDLLQHPDTTQRNAALAQQRIVQQYTIDRHTHQLIQVFKHLLKENLNQAMTATPMAGGDRHANH</sequence>
<dbReference type="GO" id="GO:0016757">
    <property type="term" value="F:glycosyltransferase activity"/>
    <property type="evidence" value="ECO:0007669"/>
    <property type="project" value="UniProtKB-KW"/>
</dbReference>
<dbReference type="GO" id="GO:1901135">
    <property type="term" value="P:carbohydrate derivative metabolic process"/>
    <property type="evidence" value="ECO:0007669"/>
    <property type="project" value="UniProtKB-ARBA"/>
</dbReference>
<dbReference type="STRING" id="637905.SVI_1567"/>
<dbReference type="OrthoDB" id="9795746at2"/>
<keyword evidence="6" id="KW-1185">Reference proteome</keyword>
<dbReference type="InterPro" id="IPR001296">
    <property type="entry name" value="Glyco_trans_1"/>
</dbReference>
<evidence type="ECO:0000256" key="3">
    <source>
        <dbReference type="ARBA" id="ARBA00022679"/>
    </source>
</evidence>
<comment type="similarity">
    <text evidence="1">Belongs to the glycosyltransferase group 1 family. Glycosyltransferase 4 subfamily.</text>
</comment>
<dbReference type="AlphaFoldDB" id="D4ZIN9"/>
<dbReference type="Proteomes" id="UP000002350">
    <property type="component" value="Chromosome"/>
</dbReference>
<accession>D4ZIN9</accession>
<dbReference type="CAZy" id="GT4">
    <property type="family name" value="Glycosyltransferase Family 4"/>
</dbReference>
<gene>
    <name evidence="5" type="ordered locus">SVI_1567</name>
</gene>
<evidence type="ECO:0000256" key="2">
    <source>
        <dbReference type="ARBA" id="ARBA00022676"/>
    </source>
</evidence>
<name>D4ZIN9_SHEVD</name>
<dbReference type="Pfam" id="PF00534">
    <property type="entry name" value="Glycos_transf_1"/>
    <property type="match status" value="1"/>
</dbReference>
<dbReference type="Gene3D" id="3.40.50.2000">
    <property type="entry name" value="Glycogen Phosphorylase B"/>
    <property type="match status" value="2"/>
</dbReference>
<dbReference type="CDD" id="cd03801">
    <property type="entry name" value="GT4_PimA-like"/>
    <property type="match status" value="1"/>
</dbReference>
<organism evidence="5 6">
    <name type="scientific">Shewanella violacea (strain JCM 10179 / CIP 106290 / LMG 19151 / DSS12)</name>
    <dbReference type="NCBI Taxonomy" id="637905"/>
    <lineage>
        <taxon>Bacteria</taxon>
        <taxon>Pseudomonadati</taxon>
        <taxon>Pseudomonadota</taxon>
        <taxon>Gammaproteobacteria</taxon>
        <taxon>Alteromonadales</taxon>
        <taxon>Shewanellaceae</taxon>
        <taxon>Shewanella</taxon>
    </lineage>
</organism>
<dbReference type="PANTHER" id="PTHR12526">
    <property type="entry name" value="GLYCOSYLTRANSFERASE"/>
    <property type="match status" value="1"/>
</dbReference>
<dbReference type="EMBL" id="AP011177">
    <property type="protein sequence ID" value="BAJ01538.1"/>
    <property type="molecule type" value="Genomic_DNA"/>
</dbReference>
<dbReference type="RefSeq" id="WP_013050846.1">
    <property type="nucleotide sequence ID" value="NC_014012.1"/>
</dbReference>
<dbReference type="SUPFAM" id="SSF53756">
    <property type="entry name" value="UDP-Glycosyltransferase/glycogen phosphorylase"/>
    <property type="match status" value="1"/>
</dbReference>
<dbReference type="HOGENOM" id="CLU_009583_0_3_6"/>
<evidence type="ECO:0000313" key="6">
    <source>
        <dbReference type="Proteomes" id="UP000002350"/>
    </source>
</evidence>
<keyword evidence="2" id="KW-0328">Glycosyltransferase</keyword>
<proteinExistence type="inferred from homology"/>
<evidence type="ECO:0000256" key="1">
    <source>
        <dbReference type="ARBA" id="ARBA00009481"/>
    </source>
</evidence>
<reference evidence="6" key="1">
    <citation type="journal article" date="2010" name="Mol. Biosyst.">
        <title>Complete genome sequence and comparative analysis of Shewanella violacea, a psychrophilic and piezophilic bacterium from deep sea floor sediments.</title>
        <authorList>
            <person name="Aono E."/>
            <person name="Baba T."/>
            <person name="Ara T."/>
            <person name="Nishi T."/>
            <person name="Nakamichi T."/>
            <person name="Inamoto E."/>
            <person name="Toyonaga H."/>
            <person name="Hasegawa M."/>
            <person name="Takai Y."/>
            <person name="Okumura Y."/>
            <person name="Baba M."/>
            <person name="Tomita M."/>
            <person name="Kato C."/>
            <person name="Oshima T."/>
            <person name="Nakasone K."/>
            <person name="Mori H."/>
        </authorList>
    </citation>
    <scope>NUCLEOTIDE SEQUENCE [LARGE SCALE GENOMIC DNA]</scope>
    <source>
        <strain evidence="6">JCM 10179 / CIP 106290 / LMG 19151 / DSS12</strain>
    </source>
</reference>
<keyword evidence="3 5" id="KW-0808">Transferase</keyword>
<evidence type="ECO:0000313" key="5">
    <source>
        <dbReference type="EMBL" id="BAJ01538.1"/>
    </source>
</evidence>
<dbReference type="KEGG" id="svo:SVI_1567"/>
<protein>
    <submittedName>
        <fullName evidence="5">Glycosyl transferase, group 1 family protein</fullName>
    </submittedName>
</protein>